<dbReference type="AlphaFoldDB" id="A0AAV4XM40"/>
<comment type="caution">
    <text evidence="2">The sequence shown here is derived from an EMBL/GenBank/DDBJ whole genome shotgun (WGS) entry which is preliminary data.</text>
</comment>
<name>A0AAV4XM40_CAEEX</name>
<organism evidence="2 3">
    <name type="scientific">Caerostris extrusa</name>
    <name type="common">Bark spider</name>
    <name type="synonym">Caerostris bankana</name>
    <dbReference type="NCBI Taxonomy" id="172846"/>
    <lineage>
        <taxon>Eukaryota</taxon>
        <taxon>Metazoa</taxon>
        <taxon>Ecdysozoa</taxon>
        <taxon>Arthropoda</taxon>
        <taxon>Chelicerata</taxon>
        <taxon>Arachnida</taxon>
        <taxon>Araneae</taxon>
        <taxon>Araneomorphae</taxon>
        <taxon>Entelegynae</taxon>
        <taxon>Araneoidea</taxon>
        <taxon>Araneidae</taxon>
        <taxon>Caerostris</taxon>
    </lineage>
</organism>
<reference evidence="2 3" key="1">
    <citation type="submission" date="2021-06" db="EMBL/GenBank/DDBJ databases">
        <title>Caerostris extrusa draft genome.</title>
        <authorList>
            <person name="Kono N."/>
            <person name="Arakawa K."/>
        </authorList>
    </citation>
    <scope>NUCLEOTIDE SEQUENCE [LARGE SCALE GENOMIC DNA]</scope>
</reference>
<gene>
    <name evidence="2" type="ORF">CEXT_393751</name>
</gene>
<evidence type="ECO:0000313" key="3">
    <source>
        <dbReference type="Proteomes" id="UP001054945"/>
    </source>
</evidence>
<keyword evidence="3" id="KW-1185">Reference proteome</keyword>
<evidence type="ECO:0000313" key="2">
    <source>
        <dbReference type="EMBL" id="GIY95453.1"/>
    </source>
</evidence>
<dbReference type="Proteomes" id="UP001054945">
    <property type="component" value="Unassembled WGS sequence"/>
</dbReference>
<feature type="region of interest" description="Disordered" evidence="1">
    <location>
        <begin position="73"/>
        <end position="104"/>
    </location>
</feature>
<dbReference type="EMBL" id="BPLR01000525">
    <property type="protein sequence ID" value="GIY95453.1"/>
    <property type="molecule type" value="Genomic_DNA"/>
</dbReference>
<proteinExistence type="predicted"/>
<feature type="region of interest" description="Disordered" evidence="1">
    <location>
        <begin position="31"/>
        <end position="59"/>
    </location>
</feature>
<protein>
    <submittedName>
        <fullName evidence="2">Uncharacterized protein</fullName>
    </submittedName>
</protein>
<sequence>MAQVLLDQTDNQLRLKRGLYEIAKKLLTSDLDSENDSDAVSNRLRRRENSNDTNNAISAFEDISLTPDLSIQEDLEDSESCDDPDLPDILSIDSNEPFQNKSKG</sequence>
<feature type="compositionally biased region" description="Acidic residues" evidence="1">
    <location>
        <begin position="73"/>
        <end position="86"/>
    </location>
</feature>
<accession>A0AAV4XM40</accession>
<evidence type="ECO:0000256" key="1">
    <source>
        <dbReference type="SAM" id="MobiDB-lite"/>
    </source>
</evidence>